<keyword evidence="1" id="KW-0812">Transmembrane</keyword>
<evidence type="ECO:0000313" key="2">
    <source>
        <dbReference type="EMBL" id="AZU64991.1"/>
    </source>
</evidence>
<accession>A0A3Q9QWP7</accession>
<dbReference type="Pfam" id="PF13160">
    <property type="entry name" value="DUF3995"/>
    <property type="match status" value="1"/>
</dbReference>
<protein>
    <submittedName>
        <fullName evidence="2">DUF3995 domain-containing protein</fullName>
    </submittedName>
</protein>
<organism evidence="2 3">
    <name type="scientific">Neobacillus mesonae</name>
    <dbReference type="NCBI Taxonomy" id="1193713"/>
    <lineage>
        <taxon>Bacteria</taxon>
        <taxon>Bacillati</taxon>
        <taxon>Bacillota</taxon>
        <taxon>Bacilli</taxon>
        <taxon>Bacillales</taxon>
        <taxon>Bacillaceae</taxon>
        <taxon>Neobacillus</taxon>
    </lineage>
</organism>
<evidence type="ECO:0000256" key="1">
    <source>
        <dbReference type="SAM" id="Phobius"/>
    </source>
</evidence>
<feature type="transmembrane region" description="Helical" evidence="1">
    <location>
        <begin position="12"/>
        <end position="34"/>
    </location>
</feature>
<sequence>MKWAGYAACIWSLLYIPIHIYWALGGTALMPGVWKDEAKWAAVNWGASVVLLAAAIFGLLLVHHWGQKIPRFLMLTIGWVACLLPIIHAVYGYITKGLFLAGVIRLEFFDFTAWATVDVDNIVLTDLLLFEPWFLIAGVLFGLAVLHYQNGRKKKKPNKQSRS</sequence>
<feature type="transmembrane region" description="Helical" evidence="1">
    <location>
        <begin position="40"/>
        <end position="60"/>
    </location>
</feature>
<gene>
    <name evidence="2" type="ORF">CHR53_15275</name>
</gene>
<dbReference type="OrthoDB" id="2717873at2"/>
<feature type="transmembrane region" description="Helical" evidence="1">
    <location>
        <begin position="127"/>
        <end position="146"/>
    </location>
</feature>
<feature type="transmembrane region" description="Helical" evidence="1">
    <location>
        <begin position="72"/>
        <end position="94"/>
    </location>
</feature>
<proteinExistence type="predicted"/>
<name>A0A3Q9QWP7_9BACI</name>
<evidence type="ECO:0000313" key="3">
    <source>
        <dbReference type="Proteomes" id="UP000282892"/>
    </source>
</evidence>
<dbReference type="Proteomes" id="UP000282892">
    <property type="component" value="Chromosome"/>
</dbReference>
<keyword evidence="3" id="KW-1185">Reference proteome</keyword>
<dbReference type="InterPro" id="IPR025058">
    <property type="entry name" value="DUF3995"/>
</dbReference>
<keyword evidence="1" id="KW-1133">Transmembrane helix</keyword>
<dbReference type="KEGG" id="nmk:CHR53_15275"/>
<dbReference type="EMBL" id="CP022572">
    <property type="protein sequence ID" value="AZU64991.1"/>
    <property type="molecule type" value="Genomic_DNA"/>
</dbReference>
<dbReference type="AlphaFoldDB" id="A0A3Q9QWP7"/>
<reference evidence="2 3" key="1">
    <citation type="submission" date="2017-07" db="EMBL/GenBank/DDBJ databases">
        <title>The complete genome sequence of Bacillus mesonae strain H20-5, an efficient strain improving plant abiotic stress resistance.</title>
        <authorList>
            <person name="Kim S.Y."/>
            <person name="Song H."/>
            <person name="Sang M.K."/>
            <person name="Weon H.-Y."/>
            <person name="Song J."/>
        </authorList>
    </citation>
    <scope>NUCLEOTIDE SEQUENCE [LARGE SCALE GENOMIC DNA]</scope>
    <source>
        <strain evidence="2 3">H20-5</strain>
    </source>
</reference>
<keyword evidence="1" id="KW-0472">Membrane</keyword>